<gene>
    <name evidence="11" type="ORF">QJ521_06860</name>
</gene>
<feature type="domain" description="NADH:quinone oxidoreductase/Mrp antiporter transmembrane" evidence="9">
    <location>
        <begin position="189"/>
        <end position="491"/>
    </location>
</feature>
<keyword evidence="5" id="KW-0560">Oxidoreductase</keyword>
<feature type="transmembrane region" description="Helical" evidence="8">
    <location>
        <begin position="408"/>
        <end position="430"/>
    </location>
</feature>
<name>A0AAW6U5L4_9MOLU</name>
<dbReference type="InterPro" id="IPR003918">
    <property type="entry name" value="NADH_UbQ_OxRdtase"/>
</dbReference>
<feature type="domain" description="NADH-Ubiquinone oxidoreductase (complex I) chain 5 N-terminal" evidence="10">
    <location>
        <begin position="130"/>
        <end position="173"/>
    </location>
</feature>
<feature type="transmembrane region" description="Helical" evidence="8">
    <location>
        <begin position="538"/>
        <end position="557"/>
    </location>
</feature>
<evidence type="ECO:0000256" key="6">
    <source>
        <dbReference type="ARBA" id="ARBA00023136"/>
    </source>
</evidence>
<dbReference type="PRINTS" id="PR01437">
    <property type="entry name" value="NUOXDRDTASE4"/>
</dbReference>
<feature type="transmembrane region" description="Helical" evidence="8">
    <location>
        <begin position="267"/>
        <end position="290"/>
    </location>
</feature>
<keyword evidence="4 8" id="KW-1133">Transmembrane helix</keyword>
<dbReference type="Pfam" id="PF00662">
    <property type="entry name" value="Proton_antipo_N"/>
    <property type="match status" value="1"/>
</dbReference>
<keyword evidence="12" id="KW-1185">Reference proteome</keyword>
<dbReference type="GO" id="GO:0042773">
    <property type="term" value="P:ATP synthesis coupled electron transport"/>
    <property type="evidence" value="ECO:0007669"/>
    <property type="project" value="InterPro"/>
</dbReference>
<evidence type="ECO:0000256" key="2">
    <source>
        <dbReference type="ARBA" id="ARBA00022475"/>
    </source>
</evidence>
<feature type="transmembrane region" description="Helical" evidence="8">
    <location>
        <begin position="96"/>
        <end position="117"/>
    </location>
</feature>
<evidence type="ECO:0000256" key="8">
    <source>
        <dbReference type="SAM" id="Phobius"/>
    </source>
</evidence>
<dbReference type="InterPro" id="IPR001516">
    <property type="entry name" value="Proton_antipo_N"/>
</dbReference>
<feature type="transmembrane region" description="Helical" evidence="8">
    <location>
        <begin position="195"/>
        <end position="213"/>
    </location>
</feature>
<evidence type="ECO:0000259" key="9">
    <source>
        <dbReference type="Pfam" id="PF00361"/>
    </source>
</evidence>
<feature type="transmembrane region" description="Helical" evidence="8">
    <location>
        <begin position="21"/>
        <end position="45"/>
    </location>
</feature>
<feature type="transmembrane region" description="Helical" evidence="8">
    <location>
        <begin position="375"/>
        <end position="396"/>
    </location>
</feature>
<dbReference type="Proteomes" id="UP001431532">
    <property type="component" value="Unassembled WGS sequence"/>
</dbReference>
<feature type="transmembrane region" description="Helical" evidence="8">
    <location>
        <begin position="691"/>
        <end position="710"/>
    </location>
</feature>
<feature type="transmembrane region" description="Helical" evidence="8">
    <location>
        <begin position="346"/>
        <end position="366"/>
    </location>
</feature>
<dbReference type="InterPro" id="IPR052175">
    <property type="entry name" value="ComplexI-like_HydComp"/>
</dbReference>
<dbReference type="GO" id="GO:0008137">
    <property type="term" value="F:NADH dehydrogenase (ubiquinone) activity"/>
    <property type="evidence" value="ECO:0007669"/>
    <property type="project" value="InterPro"/>
</dbReference>
<dbReference type="Pfam" id="PF00361">
    <property type="entry name" value="Proton_antipo_M"/>
    <property type="match status" value="1"/>
</dbReference>
<dbReference type="PANTHER" id="PTHR42682:SF4">
    <property type="entry name" value="NADH-UBIQUINONE_PLASTOQUINONE"/>
    <property type="match status" value="1"/>
</dbReference>
<keyword evidence="6 8" id="KW-0472">Membrane</keyword>
<dbReference type="PANTHER" id="PTHR42682">
    <property type="entry name" value="HYDROGENASE-4 COMPONENT F"/>
    <property type="match status" value="1"/>
</dbReference>
<dbReference type="AlphaFoldDB" id="A0AAW6U5L4"/>
<sequence length="711" mass="80861">MMTTSDRPIKGKFLDHFTWKSSGLVLLMFVMLIAFIGITSNWFGIYDWISSFERFNTFFTTFTHLSVFPLVMISIPLIGGFIQLAYRKSAGHKRDWVVIFMTFLTIPLTMMMYPAALEGGIVLDIPYFMSLGISFDVDMLGFTMLMITSIIWFIVMVYAHEYMKKEIHNNRFFFFMAVTYSSVLGTIMAGDLLTMFLFFEVMTISSYVLVTHTQREESYAAGYNYIFMGLIGGFSILVALLLMYFNIGDLSFKTAIAELNQIGSVKYWIMGLLVLGFGIKAGMAPVHVWLPRAHPVAPTPASALLSGIMIKVGAFGVLRVAISYFFPAKDSVTSYEDPIWLTSQNIGATIIWLGIITMAIGVFLALQQSNIKKMLAYHSISQMGYIVVGIGVALYLGYRGAMGYSGALYHIINHALFKSLLFMVAGVVYYHTKEQDMYKLGGLWRKLPLTTTVCLIASLGISGIPLFNGFVSKSILHHGIVEAYQYGHSSFFYAELIFIVVSAGTVCSFIKMNYYVFFGKMPEQYKRIKPEYNCLDTSMVAIAILIILIGLNPSYILNKWIMPQLNQATFDPYFINSYIVGLKFFTGSEFLMTLIVVGLGFLIFIFGTKFHWFHLKLPNWLRIEYIFFYPANFMMRRACKLMYGDQCPIDQGPLSTLALKHNENVGFLERFVTMTNVFNRRYETSIIKSDAFIYTSFITAIFIFMMIFNYI</sequence>
<feature type="transmembrane region" description="Helical" evidence="8">
    <location>
        <begin position="172"/>
        <end position="189"/>
    </location>
</feature>
<comment type="caution">
    <text evidence="11">The sequence shown here is derived from an EMBL/GenBank/DDBJ whole genome shotgun (WGS) entry which is preliminary data.</text>
</comment>
<dbReference type="InterPro" id="IPR001750">
    <property type="entry name" value="ND/Mrp_TM"/>
</dbReference>
<evidence type="ECO:0000256" key="1">
    <source>
        <dbReference type="ARBA" id="ARBA00004651"/>
    </source>
</evidence>
<accession>A0AAW6U5L4</accession>
<evidence type="ECO:0000256" key="3">
    <source>
        <dbReference type="ARBA" id="ARBA00022692"/>
    </source>
</evidence>
<feature type="transmembrane region" description="Helical" evidence="8">
    <location>
        <begin position="225"/>
        <end position="247"/>
    </location>
</feature>
<feature type="transmembrane region" description="Helical" evidence="8">
    <location>
        <begin position="451"/>
        <end position="471"/>
    </location>
</feature>
<feature type="transmembrane region" description="Helical" evidence="8">
    <location>
        <begin position="491"/>
        <end position="517"/>
    </location>
</feature>
<feature type="transmembrane region" description="Helical" evidence="8">
    <location>
        <begin position="590"/>
        <end position="612"/>
    </location>
</feature>
<evidence type="ECO:0000313" key="11">
    <source>
        <dbReference type="EMBL" id="MDI6453278.1"/>
    </source>
</evidence>
<feature type="transmembrane region" description="Helical" evidence="8">
    <location>
        <begin position="137"/>
        <end position="160"/>
    </location>
</feature>
<keyword evidence="2" id="KW-1003">Cell membrane</keyword>
<dbReference type="RefSeq" id="WP_282839708.1">
    <property type="nucleotide sequence ID" value="NZ_JASCXW010000023.1"/>
</dbReference>
<protein>
    <submittedName>
        <fullName evidence="11">Proton-conducting transporter membrane subunit</fullName>
    </submittedName>
</protein>
<feature type="transmembrane region" description="Helical" evidence="8">
    <location>
        <begin position="302"/>
        <end position="326"/>
    </location>
</feature>
<evidence type="ECO:0000256" key="5">
    <source>
        <dbReference type="ARBA" id="ARBA00023002"/>
    </source>
</evidence>
<organism evidence="11 12">
    <name type="scientific">Peloplasma aerotolerans</name>
    <dbReference type="NCBI Taxonomy" id="3044389"/>
    <lineage>
        <taxon>Bacteria</taxon>
        <taxon>Bacillati</taxon>
        <taxon>Mycoplasmatota</taxon>
        <taxon>Mollicutes</taxon>
        <taxon>Acholeplasmatales</taxon>
        <taxon>Acholeplasmataceae</taxon>
        <taxon>Peloplasma</taxon>
    </lineage>
</organism>
<dbReference type="GO" id="GO:0016491">
    <property type="term" value="F:oxidoreductase activity"/>
    <property type="evidence" value="ECO:0007669"/>
    <property type="project" value="UniProtKB-KW"/>
</dbReference>
<evidence type="ECO:0000313" key="12">
    <source>
        <dbReference type="Proteomes" id="UP001431532"/>
    </source>
</evidence>
<evidence type="ECO:0000256" key="7">
    <source>
        <dbReference type="RuleBase" id="RU000320"/>
    </source>
</evidence>
<dbReference type="EMBL" id="JASCXW010000023">
    <property type="protein sequence ID" value="MDI6453278.1"/>
    <property type="molecule type" value="Genomic_DNA"/>
</dbReference>
<keyword evidence="3 7" id="KW-0812">Transmembrane</keyword>
<proteinExistence type="predicted"/>
<evidence type="ECO:0000256" key="4">
    <source>
        <dbReference type="ARBA" id="ARBA00022989"/>
    </source>
</evidence>
<comment type="subcellular location">
    <subcellularLocation>
        <location evidence="1">Cell membrane</location>
        <topology evidence="1">Multi-pass membrane protein</topology>
    </subcellularLocation>
    <subcellularLocation>
        <location evidence="7">Membrane</location>
        <topology evidence="7">Multi-pass membrane protein</topology>
    </subcellularLocation>
</comment>
<dbReference type="GO" id="GO:0005886">
    <property type="term" value="C:plasma membrane"/>
    <property type="evidence" value="ECO:0007669"/>
    <property type="project" value="UniProtKB-SubCell"/>
</dbReference>
<evidence type="ECO:0000259" key="10">
    <source>
        <dbReference type="Pfam" id="PF00662"/>
    </source>
</evidence>
<reference evidence="11" key="1">
    <citation type="submission" date="2023-05" db="EMBL/GenBank/DDBJ databases">
        <title>Mariniplasma microaerophilum sp. nov., a novel anaerobic mollicute isolated from terrestrial mud volcano, Taman Peninsula, Russia.</title>
        <authorList>
            <person name="Khomyakova M.A."/>
            <person name="Merkel A.Y."/>
            <person name="Slobodkin A.I."/>
        </authorList>
    </citation>
    <scope>NUCLEOTIDE SEQUENCE</scope>
    <source>
        <strain evidence="11">M4Ah</strain>
    </source>
</reference>
<feature type="transmembrane region" description="Helical" evidence="8">
    <location>
        <begin position="65"/>
        <end position="84"/>
    </location>
</feature>